<reference evidence="2 3" key="1">
    <citation type="submission" date="2021-06" db="EMBL/GenBank/DDBJ databases">
        <title>Bradyrhizobium sp. S2-11-4 Genome sequencing.</title>
        <authorList>
            <person name="Jin L."/>
        </authorList>
    </citation>
    <scope>NUCLEOTIDE SEQUENCE [LARGE SCALE GENOMIC DNA]</scope>
    <source>
        <strain evidence="2 3">S2-11-4</strain>
    </source>
</reference>
<dbReference type="EMBL" id="CP076136">
    <property type="protein sequence ID" value="QWG25439.1"/>
    <property type="molecule type" value="Genomic_DNA"/>
</dbReference>
<evidence type="ECO:0000313" key="2">
    <source>
        <dbReference type="EMBL" id="QWG25439.1"/>
    </source>
</evidence>
<dbReference type="AlphaFoldDB" id="A0A975RZG2"/>
<dbReference type="RefSeq" id="WP_215606175.1">
    <property type="nucleotide sequence ID" value="NZ_CP076136.1"/>
</dbReference>
<evidence type="ECO:0000256" key="1">
    <source>
        <dbReference type="SAM" id="SignalP"/>
    </source>
</evidence>
<protein>
    <submittedName>
        <fullName evidence="2">Uncharacterized protein</fullName>
    </submittedName>
</protein>
<evidence type="ECO:0000313" key="3">
    <source>
        <dbReference type="Proteomes" id="UP000676951"/>
    </source>
</evidence>
<name>A0A975RZG2_9BRAD</name>
<proteinExistence type="predicted"/>
<feature type="chain" id="PRO_5036871680" evidence="1">
    <location>
        <begin position="24"/>
        <end position="172"/>
    </location>
</feature>
<gene>
    <name evidence="2" type="ORF">KMZ93_11460</name>
</gene>
<feature type="signal peptide" evidence="1">
    <location>
        <begin position="1"/>
        <end position="23"/>
    </location>
</feature>
<dbReference type="Proteomes" id="UP000676951">
    <property type="component" value="Chromosome"/>
</dbReference>
<keyword evidence="3" id="KW-1185">Reference proteome</keyword>
<dbReference type="PROSITE" id="PS51257">
    <property type="entry name" value="PROKAR_LIPOPROTEIN"/>
    <property type="match status" value="1"/>
</dbReference>
<keyword evidence="1" id="KW-0732">Signal</keyword>
<organism evidence="2 3">
    <name type="scientific">Bradyrhizobium sediminis</name>
    <dbReference type="NCBI Taxonomy" id="2840469"/>
    <lineage>
        <taxon>Bacteria</taxon>
        <taxon>Pseudomonadati</taxon>
        <taxon>Pseudomonadota</taxon>
        <taxon>Alphaproteobacteria</taxon>
        <taxon>Hyphomicrobiales</taxon>
        <taxon>Nitrobacteraceae</taxon>
        <taxon>Bradyrhizobium</taxon>
    </lineage>
</organism>
<sequence length="172" mass="19019">MRRKISGMVAAVAVMMTAGSASATACGGLFTPCAPCGYAAPCAPAPVYVAPVVAYSGCYTGCGWTAERLADPVRQYYYVNQGPTYTGPGNWAPVRTYEEGSVSYARPYYGYRAHRHYGYRYGVRPAYRYGYGARLGYHAPRHSMRYGAYHQGAARYSVGPRMDGQHMMRHRY</sequence>
<accession>A0A975RZG2</accession>